<feature type="non-terminal residue" evidence="3">
    <location>
        <position position="1"/>
    </location>
</feature>
<dbReference type="InterPro" id="IPR025452">
    <property type="entry name" value="DUF4218"/>
</dbReference>
<reference evidence="3" key="1">
    <citation type="journal article" date="2019" name="Science">
        <title>Mutation of a bHLH transcription factor allowed almond domestication.</title>
        <authorList>
            <person name="Sanchez-Perez R."/>
            <person name="Pavan S."/>
            <person name="Mazzeo R."/>
            <person name="Moldovan C."/>
            <person name="Aiese Cigliano R."/>
            <person name="Del Cueto J."/>
            <person name="Ricciardi F."/>
            <person name="Lotti C."/>
            <person name="Ricciardi L."/>
            <person name="Dicenta F."/>
            <person name="Lopez-Marques R.L."/>
            <person name="Lindberg Moller B."/>
        </authorList>
    </citation>
    <scope>NUCLEOTIDE SEQUENCE</scope>
</reference>
<name>A0A5H2YC54_PRUDU</name>
<feature type="domain" description="DUF4218" evidence="2">
    <location>
        <begin position="93"/>
        <end position="128"/>
    </location>
</feature>
<dbReference type="PANTHER" id="PTHR48258">
    <property type="entry name" value="DUF4218 DOMAIN-CONTAINING PROTEIN-RELATED"/>
    <property type="match status" value="1"/>
</dbReference>
<dbReference type="EMBL" id="AP021496">
    <property type="protein sequence ID" value="BBN69760.1"/>
    <property type="molecule type" value="Genomic_DNA"/>
</dbReference>
<accession>A0A5H2YC54</accession>
<dbReference type="Pfam" id="PF13960">
    <property type="entry name" value="DUF4218"/>
    <property type="match status" value="1"/>
</dbReference>
<evidence type="ECO:0000313" key="3">
    <source>
        <dbReference type="EMBL" id="BBN69760.1"/>
    </source>
</evidence>
<evidence type="ECO:0000259" key="2">
    <source>
        <dbReference type="Pfam" id="PF13960"/>
    </source>
</evidence>
<gene>
    <name evidence="3" type="ORF">Prudu_1159S000200</name>
</gene>
<dbReference type="PANTHER" id="PTHR48258:SF9">
    <property type="entry name" value="OS01G0348150 PROTEIN"/>
    <property type="match status" value="1"/>
</dbReference>
<feature type="region of interest" description="Disordered" evidence="1">
    <location>
        <begin position="1"/>
        <end position="50"/>
    </location>
</feature>
<evidence type="ECO:0000256" key="1">
    <source>
        <dbReference type="SAM" id="MobiDB-lite"/>
    </source>
</evidence>
<protein>
    <recommendedName>
        <fullName evidence="2">DUF4218 domain-containing protein</fullName>
    </recommendedName>
</protein>
<organism evidence="3">
    <name type="scientific">Prunus dulcis</name>
    <name type="common">Almond</name>
    <name type="synonym">Amygdalus dulcis</name>
    <dbReference type="NCBI Taxonomy" id="3755"/>
    <lineage>
        <taxon>Eukaryota</taxon>
        <taxon>Viridiplantae</taxon>
        <taxon>Streptophyta</taxon>
        <taxon>Embryophyta</taxon>
        <taxon>Tracheophyta</taxon>
        <taxon>Spermatophyta</taxon>
        <taxon>Magnoliopsida</taxon>
        <taxon>eudicotyledons</taxon>
        <taxon>Gunneridae</taxon>
        <taxon>Pentapetalae</taxon>
        <taxon>rosids</taxon>
        <taxon>fabids</taxon>
        <taxon>Rosales</taxon>
        <taxon>Rosaceae</taxon>
        <taxon>Amygdaloideae</taxon>
        <taxon>Amygdaleae</taxon>
        <taxon>Prunus</taxon>
    </lineage>
</organism>
<sequence length="209" mass="23576">NEEEFQAGSSGSFERTSVGKHDFPASSGRPELMSVGKDRELDGGSNATGPWPLELEAAQHPLEVGGPFRAESGYFVLGSYSGCIRLKDIYESAEGYVQNRTRPEGCIAERYIAEEVVEFCTQHLSDVITIGVPSSQKWEFQSHYQATCDPHQDCLSKFRKRTKWLQDKHNSTFIQWLRFKVQSELEEDNHGIRKFKVASSWSKHGSAII</sequence>
<dbReference type="AlphaFoldDB" id="A0A5H2YC54"/>
<proteinExistence type="predicted"/>